<accession>A0A329SKB6</accession>
<sequence length="230" mass="26156">MSTQNVLLSRSTRGKIGSEETPRFTWCMGGIPDRSWKHQFRLAVRRGGAEIQDGGGIRSRDTTNKPRSQVNQRLREAIADWVDRRNDDVQPHQIQAGSQVWLYLDRVKEGYARKLAQLCHGPFRVADKIGEHAIRLETGGTEYRLFPVVHVSKLKLVKEYPDRPRARITINDSDRVDFDENLLPEDSWTCDLDRTSSRRSPACDLASGQDTAGSTVNFWFTGDDMKIRAG</sequence>
<evidence type="ECO:0000313" key="1">
    <source>
        <dbReference type="EMBL" id="RAW37253.1"/>
    </source>
</evidence>
<name>A0A329SKB6_9STRA</name>
<gene>
    <name evidence="1" type="ORF">PC110_g6491</name>
</gene>
<keyword evidence="2" id="KW-1185">Reference proteome</keyword>
<dbReference type="EMBL" id="MJFZ01000117">
    <property type="protein sequence ID" value="RAW37253.1"/>
    <property type="molecule type" value="Genomic_DNA"/>
</dbReference>
<dbReference type="Proteomes" id="UP000251314">
    <property type="component" value="Unassembled WGS sequence"/>
</dbReference>
<dbReference type="VEuPathDB" id="FungiDB:PC110_g6491"/>
<dbReference type="AlphaFoldDB" id="A0A329SKB6"/>
<protein>
    <submittedName>
        <fullName evidence="1">Uncharacterized protein</fullName>
    </submittedName>
</protein>
<dbReference type="OrthoDB" id="164351at2759"/>
<proteinExistence type="predicted"/>
<reference evidence="1 2" key="1">
    <citation type="submission" date="2018-01" db="EMBL/GenBank/DDBJ databases">
        <title>Draft genome of the strawberry crown rot pathogen Phytophthora cactorum.</title>
        <authorList>
            <person name="Armitage A.D."/>
            <person name="Lysoe E."/>
            <person name="Nellist C.F."/>
            <person name="Harrison R.J."/>
            <person name="Brurberg M.B."/>
        </authorList>
    </citation>
    <scope>NUCLEOTIDE SEQUENCE [LARGE SCALE GENOMIC DNA]</scope>
    <source>
        <strain evidence="1 2">10300</strain>
    </source>
</reference>
<comment type="caution">
    <text evidence="1">The sequence shown here is derived from an EMBL/GenBank/DDBJ whole genome shotgun (WGS) entry which is preliminary data.</text>
</comment>
<organism evidence="1 2">
    <name type="scientific">Phytophthora cactorum</name>
    <dbReference type="NCBI Taxonomy" id="29920"/>
    <lineage>
        <taxon>Eukaryota</taxon>
        <taxon>Sar</taxon>
        <taxon>Stramenopiles</taxon>
        <taxon>Oomycota</taxon>
        <taxon>Peronosporomycetes</taxon>
        <taxon>Peronosporales</taxon>
        <taxon>Peronosporaceae</taxon>
        <taxon>Phytophthora</taxon>
    </lineage>
</organism>
<evidence type="ECO:0000313" key="2">
    <source>
        <dbReference type="Proteomes" id="UP000251314"/>
    </source>
</evidence>